<comment type="caution">
    <text evidence="1">The sequence shown here is derived from an EMBL/GenBank/DDBJ whole genome shotgun (WGS) entry which is preliminary data.</text>
</comment>
<name>A0ACB8CLR7_DERSI</name>
<evidence type="ECO:0000313" key="1">
    <source>
        <dbReference type="EMBL" id="KAH7945786.1"/>
    </source>
</evidence>
<proteinExistence type="predicted"/>
<reference evidence="1" key="1">
    <citation type="submission" date="2020-05" db="EMBL/GenBank/DDBJ databases">
        <title>Large-scale comparative analyses of tick genomes elucidate their genetic diversity and vector capacities.</title>
        <authorList>
            <person name="Jia N."/>
            <person name="Wang J."/>
            <person name="Shi W."/>
            <person name="Du L."/>
            <person name="Sun Y."/>
            <person name="Zhan W."/>
            <person name="Jiang J."/>
            <person name="Wang Q."/>
            <person name="Zhang B."/>
            <person name="Ji P."/>
            <person name="Sakyi L.B."/>
            <person name="Cui X."/>
            <person name="Yuan T."/>
            <person name="Jiang B."/>
            <person name="Yang W."/>
            <person name="Lam T.T.-Y."/>
            <person name="Chang Q."/>
            <person name="Ding S."/>
            <person name="Wang X."/>
            <person name="Zhu J."/>
            <person name="Ruan X."/>
            <person name="Zhao L."/>
            <person name="Wei J."/>
            <person name="Que T."/>
            <person name="Du C."/>
            <person name="Cheng J."/>
            <person name="Dai P."/>
            <person name="Han X."/>
            <person name="Huang E."/>
            <person name="Gao Y."/>
            <person name="Liu J."/>
            <person name="Shao H."/>
            <person name="Ye R."/>
            <person name="Li L."/>
            <person name="Wei W."/>
            <person name="Wang X."/>
            <person name="Wang C."/>
            <person name="Yang T."/>
            <person name="Huo Q."/>
            <person name="Li W."/>
            <person name="Guo W."/>
            <person name="Chen H."/>
            <person name="Zhou L."/>
            <person name="Ni X."/>
            <person name="Tian J."/>
            <person name="Zhou Y."/>
            <person name="Sheng Y."/>
            <person name="Liu T."/>
            <person name="Pan Y."/>
            <person name="Xia L."/>
            <person name="Li J."/>
            <person name="Zhao F."/>
            <person name="Cao W."/>
        </authorList>
    </citation>
    <scope>NUCLEOTIDE SEQUENCE</scope>
    <source>
        <strain evidence="1">Dsil-2018</strain>
    </source>
</reference>
<dbReference type="EMBL" id="CM023475">
    <property type="protein sequence ID" value="KAH7945786.1"/>
    <property type="molecule type" value="Genomic_DNA"/>
</dbReference>
<accession>A0ACB8CLR7</accession>
<dbReference type="Proteomes" id="UP000821865">
    <property type="component" value="Chromosome 6"/>
</dbReference>
<keyword evidence="2" id="KW-1185">Reference proteome</keyword>
<gene>
    <name evidence="1" type="ORF">HPB49_015602</name>
</gene>
<organism evidence="1 2">
    <name type="scientific">Dermacentor silvarum</name>
    <name type="common">Tick</name>
    <dbReference type="NCBI Taxonomy" id="543639"/>
    <lineage>
        <taxon>Eukaryota</taxon>
        <taxon>Metazoa</taxon>
        <taxon>Ecdysozoa</taxon>
        <taxon>Arthropoda</taxon>
        <taxon>Chelicerata</taxon>
        <taxon>Arachnida</taxon>
        <taxon>Acari</taxon>
        <taxon>Parasitiformes</taxon>
        <taxon>Ixodida</taxon>
        <taxon>Ixodoidea</taxon>
        <taxon>Ixodidae</taxon>
        <taxon>Rhipicephalinae</taxon>
        <taxon>Dermacentor</taxon>
    </lineage>
</organism>
<sequence length="169" mass="18826">MDALGHILLMSRMAGLPLFHLKLKPDTSVFNEDLVVETAKFGQVKPNIDHIYSGEVVGDPSSRVFGGLHSGVFEGTIQSRWGRFYVEGAHKFFPRRTPFHSVMYAAEDASIPHEGWCGVRGETARWMEQLAVASGQAQKSAIKDQSVASKIGGRDMMLRNRCESLKMRM</sequence>
<evidence type="ECO:0000313" key="2">
    <source>
        <dbReference type="Proteomes" id="UP000821865"/>
    </source>
</evidence>
<protein>
    <submittedName>
        <fullName evidence="1">Uncharacterized protein</fullName>
    </submittedName>
</protein>